<organism evidence="3 4">
    <name type="scientific">Rubus argutus</name>
    <name type="common">Southern blackberry</name>
    <dbReference type="NCBI Taxonomy" id="59490"/>
    <lineage>
        <taxon>Eukaryota</taxon>
        <taxon>Viridiplantae</taxon>
        <taxon>Streptophyta</taxon>
        <taxon>Embryophyta</taxon>
        <taxon>Tracheophyta</taxon>
        <taxon>Spermatophyta</taxon>
        <taxon>Magnoliopsida</taxon>
        <taxon>eudicotyledons</taxon>
        <taxon>Gunneridae</taxon>
        <taxon>Pentapetalae</taxon>
        <taxon>rosids</taxon>
        <taxon>fabids</taxon>
        <taxon>Rosales</taxon>
        <taxon>Rosaceae</taxon>
        <taxon>Rosoideae</taxon>
        <taxon>Rosoideae incertae sedis</taxon>
        <taxon>Rubus</taxon>
    </lineage>
</organism>
<dbReference type="Proteomes" id="UP001457282">
    <property type="component" value="Unassembled WGS sequence"/>
</dbReference>
<proteinExistence type="predicted"/>
<dbReference type="EMBL" id="JBEDUW010000001">
    <property type="protein sequence ID" value="KAK9950510.1"/>
    <property type="molecule type" value="Genomic_DNA"/>
</dbReference>
<feature type="chain" id="PRO_5043901196" evidence="2">
    <location>
        <begin position="27"/>
        <end position="127"/>
    </location>
</feature>
<gene>
    <name evidence="3" type="ORF">M0R45_005996</name>
</gene>
<evidence type="ECO:0000313" key="4">
    <source>
        <dbReference type="Proteomes" id="UP001457282"/>
    </source>
</evidence>
<comment type="caution">
    <text evidence="3">The sequence shown here is derived from an EMBL/GenBank/DDBJ whole genome shotgun (WGS) entry which is preliminary data.</text>
</comment>
<feature type="signal peptide" evidence="2">
    <location>
        <begin position="1"/>
        <end position="26"/>
    </location>
</feature>
<dbReference type="AlphaFoldDB" id="A0AAW1YP99"/>
<keyword evidence="2" id="KW-0732">Signal</keyword>
<name>A0AAW1YP99_RUBAR</name>
<keyword evidence="4" id="KW-1185">Reference proteome</keyword>
<sequence>MSMSSRSFTVLAALMILMALLSTAHCINTTTITITPSSSRCDGGSTDDPSCLIGEIIFDSEEFMMESEISRRILAGNSPAKTALNPAKALSCDRSEDSQCHSGTRNGKPPPPNCAKATYNRECHRYN</sequence>
<evidence type="ECO:0000256" key="1">
    <source>
        <dbReference type="SAM" id="MobiDB-lite"/>
    </source>
</evidence>
<accession>A0AAW1YP99</accession>
<feature type="region of interest" description="Disordered" evidence="1">
    <location>
        <begin position="86"/>
        <end position="114"/>
    </location>
</feature>
<reference evidence="3 4" key="1">
    <citation type="journal article" date="2023" name="G3 (Bethesda)">
        <title>A chromosome-length genome assembly and annotation of blackberry (Rubus argutus, cv. 'Hillquist').</title>
        <authorList>
            <person name="Bruna T."/>
            <person name="Aryal R."/>
            <person name="Dudchenko O."/>
            <person name="Sargent D.J."/>
            <person name="Mead D."/>
            <person name="Buti M."/>
            <person name="Cavallini A."/>
            <person name="Hytonen T."/>
            <person name="Andres J."/>
            <person name="Pham M."/>
            <person name="Weisz D."/>
            <person name="Mascagni F."/>
            <person name="Usai G."/>
            <person name="Natali L."/>
            <person name="Bassil N."/>
            <person name="Fernandez G.E."/>
            <person name="Lomsadze A."/>
            <person name="Armour M."/>
            <person name="Olukolu B."/>
            <person name="Poorten T."/>
            <person name="Britton C."/>
            <person name="Davik J."/>
            <person name="Ashrafi H."/>
            <person name="Aiden E.L."/>
            <person name="Borodovsky M."/>
            <person name="Worthington M."/>
        </authorList>
    </citation>
    <scope>NUCLEOTIDE SEQUENCE [LARGE SCALE GENOMIC DNA]</scope>
    <source>
        <strain evidence="3">PI 553951</strain>
    </source>
</reference>
<evidence type="ECO:0000256" key="2">
    <source>
        <dbReference type="SAM" id="SignalP"/>
    </source>
</evidence>
<evidence type="ECO:0000313" key="3">
    <source>
        <dbReference type="EMBL" id="KAK9950510.1"/>
    </source>
</evidence>
<protein>
    <submittedName>
        <fullName evidence="3">Uncharacterized protein</fullName>
    </submittedName>
</protein>